<keyword evidence="11" id="KW-1185">Reference proteome</keyword>
<evidence type="ECO:0000256" key="1">
    <source>
        <dbReference type="ARBA" id="ARBA00001286"/>
    </source>
</evidence>
<keyword evidence="6" id="KW-0804">Transcription</keyword>
<organism evidence="10 11">
    <name type="scientific">Lysobacter gummosus</name>
    <dbReference type="NCBI Taxonomy" id="262324"/>
    <lineage>
        <taxon>Bacteria</taxon>
        <taxon>Pseudomonadati</taxon>
        <taxon>Pseudomonadota</taxon>
        <taxon>Gammaproteobacteria</taxon>
        <taxon>Lysobacterales</taxon>
        <taxon>Lysobacteraceae</taxon>
        <taxon>Lysobacter</taxon>
    </lineage>
</organism>
<reference evidence="10 11" key="1">
    <citation type="submission" date="2022-03" db="EMBL/GenBank/DDBJ databases">
        <title>Complete genome sequence of Lysobacter capsici VKM B-2533 and Lysobacter gummosus 10.1.1, promising sources of lytic agents.</title>
        <authorList>
            <person name="Tarlachkov S.V."/>
            <person name="Kudryakova I.V."/>
            <person name="Afoshin A.S."/>
            <person name="Leontyevskaya E.A."/>
            <person name="Leontyevskaya N.V."/>
        </authorList>
    </citation>
    <scope>NUCLEOTIDE SEQUENCE [LARGE SCALE GENOMIC DNA]</scope>
    <source>
        <strain evidence="10 11">10.1.1</strain>
    </source>
</reference>
<dbReference type="PROSITE" id="PS01124">
    <property type="entry name" value="HTH_ARAC_FAMILY_2"/>
    <property type="match status" value="1"/>
</dbReference>
<comment type="catalytic activity">
    <reaction evidence="8">
        <text>a 6-O-methyl-2'-deoxyguanosine in DNA + L-cysteinyl-[protein] = S-methyl-L-cysteinyl-[protein] + a 2'-deoxyguanosine in DNA</text>
        <dbReference type="Rhea" id="RHEA:24000"/>
        <dbReference type="Rhea" id="RHEA-COMP:10131"/>
        <dbReference type="Rhea" id="RHEA-COMP:10132"/>
        <dbReference type="Rhea" id="RHEA-COMP:11367"/>
        <dbReference type="Rhea" id="RHEA-COMP:11368"/>
        <dbReference type="ChEBI" id="CHEBI:29950"/>
        <dbReference type="ChEBI" id="CHEBI:82612"/>
        <dbReference type="ChEBI" id="CHEBI:85445"/>
        <dbReference type="ChEBI" id="CHEBI:85448"/>
        <dbReference type="EC" id="2.1.1.63"/>
    </reaction>
</comment>
<dbReference type="Gene3D" id="1.10.10.60">
    <property type="entry name" value="Homeodomain-like"/>
    <property type="match status" value="1"/>
</dbReference>
<dbReference type="SMART" id="SM00342">
    <property type="entry name" value="HTH_ARAC"/>
    <property type="match status" value="1"/>
</dbReference>
<keyword evidence="7" id="KW-0234">DNA repair</keyword>
<evidence type="ECO:0000259" key="9">
    <source>
        <dbReference type="PROSITE" id="PS01124"/>
    </source>
</evidence>
<dbReference type="InterPro" id="IPR014048">
    <property type="entry name" value="MethylDNA_cys_MeTrfase_DNA-bd"/>
</dbReference>
<proteinExistence type="predicted"/>
<name>A0ABY3XEE4_9GAMM</name>
<dbReference type="InterPro" id="IPR001497">
    <property type="entry name" value="MethylDNA_cys_MeTrfase_AS"/>
</dbReference>
<evidence type="ECO:0000313" key="10">
    <source>
        <dbReference type="EMBL" id="UNP28838.1"/>
    </source>
</evidence>
<dbReference type="SUPFAM" id="SSF46689">
    <property type="entry name" value="Homeodomain-like"/>
    <property type="match status" value="1"/>
</dbReference>
<evidence type="ECO:0000256" key="5">
    <source>
        <dbReference type="ARBA" id="ARBA00023015"/>
    </source>
</evidence>
<feature type="domain" description="HTH araC/xylS-type" evidence="9">
    <location>
        <begin position="50"/>
        <end position="132"/>
    </location>
</feature>
<keyword evidence="5" id="KW-0805">Transcription regulation</keyword>
<evidence type="ECO:0000256" key="6">
    <source>
        <dbReference type="ARBA" id="ARBA00023163"/>
    </source>
</evidence>
<sequence length="302" mass="32179">MNAKTTPRKPESGHTADVPAARNATLGQPASIKADKLEQARILLDAGEPSLTELADAVGLSPSHLQRRFSARFGLSPAEYLAQRKLGSLRSALREGSDVSAALYDAGYGSPSRVYESGAARLGMTPARYRAGGAGEQIRWSLAKTAIGTALIATTTRGICMVELGDDPAALEAKLRSEFPQAALERVDAGRDEFLAPRVQAVAETLGGQKQSVPVDLIGTAFQKKVWDALMKIPAGQTRSYEQIARQIGSPRGARAVARACANNRVAVVVPCHRVVRGDGSLGGYRWGLPLKEKLLQRERAA</sequence>
<dbReference type="Gene3D" id="3.30.160.70">
    <property type="entry name" value="Methylated DNA-protein cysteine methyltransferase domain"/>
    <property type="match status" value="1"/>
</dbReference>
<dbReference type="PROSITE" id="PS00374">
    <property type="entry name" value="MGMT"/>
    <property type="match status" value="1"/>
</dbReference>
<dbReference type="EMBL" id="CP093547">
    <property type="protein sequence ID" value="UNP28838.1"/>
    <property type="molecule type" value="Genomic_DNA"/>
</dbReference>
<evidence type="ECO:0000313" key="11">
    <source>
        <dbReference type="Proteomes" id="UP000829194"/>
    </source>
</evidence>
<dbReference type="Gene3D" id="1.10.10.10">
    <property type="entry name" value="Winged helix-like DNA-binding domain superfamily/Winged helix DNA-binding domain"/>
    <property type="match status" value="1"/>
</dbReference>
<evidence type="ECO:0000256" key="4">
    <source>
        <dbReference type="ARBA" id="ARBA00022763"/>
    </source>
</evidence>
<comment type="catalytic activity">
    <reaction evidence="1">
        <text>a 4-O-methyl-thymidine in DNA + L-cysteinyl-[protein] = a thymidine in DNA + S-methyl-L-cysteinyl-[protein]</text>
        <dbReference type="Rhea" id="RHEA:53428"/>
        <dbReference type="Rhea" id="RHEA-COMP:10131"/>
        <dbReference type="Rhea" id="RHEA-COMP:10132"/>
        <dbReference type="Rhea" id="RHEA-COMP:13555"/>
        <dbReference type="Rhea" id="RHEA-COMP:13556"/>
        <dbReference type="ChEBI" id="CHEBI:29950"/>
        <dbReference type="ChEBI" id="CHEBI:82612"/>
        <dbReference type="ChEBI" id="CHEBI:137386"/>
        <dbReference type="ChEBI" id="CHEBI:137387"/>
        <dbReference type="EC" id="2.1.1.63"/>
    </reaction>
</comment>
<evidence type="ECO:0000256" key="2">
    <source>
        <dbReference type="ARBA" id="ARBA00022603"/>
    </source>
</evidence>
<evidence type="ECO:0000256" key="8">
    <source>
        <dbReference type="ARBA" id="ARBA00049348"/>
    </source>
</evidence>
<dbReference type="Proteomes" id="UP000829194">
    <property type="component" value="Chromosome"/>
</dbReference>
<dbReference type="RefSeq" id="WP_083512694.1">
    <property type="nucleotide sequence ID" value="NZ_CP011131.1"/>
</dbReference>
<evidence type="ECO:0000256" key="3">
    <source>
        <dbReference type="ARBA" id="ARBA00022679"/>
    </source>
</evidence>
<dbReference type="GO" id="GO:0032259">
    <property type="term" value="P:methylation"/>
    <property type="evidence" value="ECO:0007669"/>
    <property type="project" value="UniProtKB-KW"/>
</dbReference>
<dbReference type="SUPFAM" id="SSF46767">
    <property type="entry name" value="Methylated DNA-protein cysteine methyltransferase, C-terminal domain"/>
    <property type="match status" value="1"/>
</dbReference>
<dbReference type="CDD" id="cd06445">
    <property type="entry name" value="ATase"/>
    <property type="match status" value="1"/>
</dbReference>
<accession>A0ABY3XEE4</accession>
<dbReference type="SUPFAM" id="SSF53155">
    <property type="entry name" value="Methylated DNA-protein cysteine methyltransferase domain"/>
    <property type="match status" value="1"/>
</dbReference>
<dbReference type="InterPro" id="IPR036631">
    <property type="entry name" value="MGMT_N_sf"/>
</dbReference>
<dbReference type="GO" id="GO:0003908">
    <property type="term" value="F:methylated-DNA-[protein]-cysteine S-methyltransferase activity"/>
    <property type="evidence" value="ECO:0007669"/>
    <property type="project" value="UniProtKB-EC"/>
</dbReference>
<dbReference type="Pfam" id="PF12833">
    <property type="entry name" value="HTH_18"/>
    <property type="match status" value="1"/>
</dbReference>
<gene>
    <name evidence="10" type="ORF">MOV92_20525</name>
</gene>
<keyword evidence="4" id="KW-0227">DNA damage</keyword>
<keyword evidence="3 10" id="KW-0808">Transferase</keyword>
<dbReference type="InterPro" id="IPR018060">
    <property type="entry name" value="HTH_AraC"/>
</dbReference>
<dbReference type="InterPro" id="IPR036388">
    <property type="entry name" value="WH-like_DNA-bd_sf"/>
</dbReference>
<evidence type="ECO:0000256" key="7">
    <source>
        <dbReference type="ARBA" id="ARBA00023204"/>
    </source>
</evidence>
<dbReference type="InterPro" id="IPR036217">
    <property type="entry name" value="MethylDNA_cys_MeTrfase_DNAb"/>
</dbReference>
<protein>
    <submittedName>
        <fullName evidence="10">Methylated-DNA--[protein]-cysteine S-methyltransferase</fullName>
        <ecNumber evidence="10">2.1.1.63</ecNumber>
    </submittedName>
</protein>
<dbReference type="NCBIfam" id="TIGR00589">
    <property type="entry name" value="ogt"/>
    <property type="match status" value="1"/>
</dbReference>
<dbReference type="Pfam" id="PF01035">
    <property type="entry name" value="DNA_binding_1"/>
    <property type="match status" value="1"/>
</dbReference>
<dbReference type="PANTHER" id="PTHR10815:SF14">
    <property type="entry name" value="BIFUNCTIONAL TRANSCRIPTIONAL ACTIVATOR_DNA REPAIR ENZYME ADA"/>
    <property type="match status" value="1"/>
</dbReference>
<dbReference type="PANTHER" id="PTHR10815">
    <property type="entry name" value="METHYLATED-DNA--PROTEIN-CYSTEINE METHYLTRANSFERASE"/>
    <property type="match status" value="1"/>
</dbReference>
<dbReference type="EC" id="2.1.1.63" evidence="10"/>
<keyword evidence="2 10" id="KW-0489">Methyltransferase</keyword>
<dbReference type="InterPro" id="IPR009057">
    <property type="entry name" value="Homeodomain-like_sf"/>
</dbReference>